<evidence type="ECO:0000256" key="1">
    <source>
        <dbReference type="SAM" id="SignalP"/>
    </source>
</evidence>
<name>A0ABV8ADY5_9FLAO</name>
<protein>
    <submittedName>
        <fullName evidence="2">Septum formation inhibitor Maf</fullName>
    </submittedName>
</protein>
<accession>A0ABV8ADY5</accession>
<proteinExistence type="predicted"/>
<reference evidence="3" key="1">
    <citation type="journal article" date="2019" name="Int. J. Syst. Evol. Microbiol.">
        <title>The Global Catalogue of Microorganisms (GCM) 10K type strain sequencing project: providing services to taxonomists for standard genome sequencing and annotation.</title>
        <authorList>
            <consortium name="The Broad Institute Genomics Platform"/>
            <consortium name="The Broad Institute Genome Sequencing Center for Infectious Disease"/>
            <person name="Wu L."/>
            <person name="Ma J."/>
        </authorList>
    </citation>
    <scope>NUCLEOTIDE SEQUENCE [LARGE SCALE GENOMIC DNA]</scope>
    <source>
        <strain evidence="3">CECT 8979</strain>
    </source>
</reference>
<keyword evidence="1" id="KW-0732">Signal</keyword>
<feature type="chain" id="PRO_5046359306" evidence="1">
    <location>
        <begin position="19"/>
        <end position="313"/>
    </location>
</feature>
<dbReference type="Proteomes" id="UP001595812">
    <property type="component" value="Unassembled WGS sequence"/>
</dbReference>
<dbReference type="PROSITE" id="PS51257">
    <property type="entry name" value="PROKAR_LIPOPROTEIN"/>
    <property type="match status" value="1"/>
</dbReference>
<gene>
    <name evidence="2" type="ORF">ACFOSX_00410</name>
</gene>
<comment type="caution">
    <text evidence="2">The sequence shown here is derived from an EMBL/GenBank/DDBJ whole genome shotgun (WGS) entry which is preliminary data.</text>
</comment>
<sequence length="313" mass="35583">MKTNIVLKSILASLMVIALFSCETKEKGTKTSKDIAQSESVKAELPPAKALHSDFKSYWYAGEAEITSYKLEQARYGELRDGEAVLIYVTEDFLPNVQVKADNYDKANIPILKLNATKNFVTGIYPYRIMQSTFFPVANNQHAIKAVASMQEWCGQVYAQLNNRDDFEIVSHSYFQGEADQNLSLTKTYLENEVWTQLRLDPKTLPTGDFEMIPALEYIRMKHVDFKAFKANAVLSEGNYTITYPNLNRSLSIDFNPEFPYEVEGWSETYKEGYGDNAKEMTTKATKLKLIKSAYWGKNGTEDEGLRQTLGLK</sequence>
<evidence type="ECO:0000313" key="3">
    <source>
        <dbReference type="Proteomes" id="UP001595812"/>
    </source>
</evidence>
<feature type="signal peptide" evidence="1">
    <location>
        <begin position="1"/>
        <end position="18"/>
    </location>
</feature>
<evidence type="ECO:0000313" key="2">
    <source>
        <dbReference type="EMBL" id="MFC3875679.1"/>
    </source>
</evidence>
<dbReference type="EMBL" id="JBHSAT010000001">
    <property type="protein sequence ID" value="MFC3875679.1"/>
    <property type="molecule type" value="Genomic_DNA"/>
</dbReference>
<dbReference type="RefSeq" id="WP_386095889.1">
    <property type="nucleotide sequence ID" value="NZ_JBHSAT010000001.1"/>
</dbReference>
<keyword evidence="3" id="KW-1185">Reference proteome</keyword>
<organism evidence="2 3">
    <name type="scientific">Winogradskyella maritima</name>
    <dbReference type="NCBI Taxonomy" id="1517766"/>
    <lineage>
        <taxon>Bacteria</taxon>
        <taxon>Pseudomonadati</taxon>
        <taxon>Bacteroidota</taxon>
        <taxon>Flavobacteriia</taxon>
        <taxon>Flavobacteriales</taxon>
        <taxon>Flavobacteriaceae</taxon>
        <taxon>Winogradskyella</taxon>
    </lineage>
</organism>